<dbReference type="Proteomes" id="UP001278500">
    <property type="component" value="Unassembled WGS sequence"/>
</dbReference>
<proteinExistence type="predicted"/>
<evidence type="ECO:0000313" key="1">
    <source>
        <dbReference type="EMBL" id="KAK3352052.1"/>
    </source>
</evidence>
<accession>A0AAE0JLW1</accession>
<evidence type="ECO:0000313" key="2">
    <source>
        <dbReference type="Proteomes" id="UP001278500"/>
    </source>
</evidence>
<dbReference type="RefSeq" id="XP_062685347.1">
    <property type="nucleotide sequence ID" value="XM_062829481.1"/>
</dbReference>
<organism evidence="1 2">
    <name type="scientific">Neurospora tetraspora</name>
    <dbReference type="NCBI Taxonomy" id="94610"/>
    <lineage>
        <taxon>Eukaryota</taxon>
        <taxon>Fungi</taxon>
        <taxon>Dikarya</taxon>
        <taxon>Ascomycota</taxon>
        <taxon>Pezizomycotina</taxon>
        <taxon>Sordariomycetes</taxon>
        <taxon>Sordariomycetidae</taxon>
        <taxon>Sordariales</taxon>
        <taxon>Sordariaceae</taxon>
        <taxon>Neurospora</taxon>
    </lineage>
</organism>
<comment type="caution">
    <text evidence="1">The sequence shown here is derived from an EMBL/GenBank/DDBJ whole genome shotgun (WGS) entry which is preliminary data.</text>
</comment>
<reference evidence="1" key="2">
    <citation type="submission" date="2023-06" db="EMBL/GenBank/DDBJ databases">
        <authorList>
            <consortium name="Lawrence Berkeley National Laboratory"/>
            <person name="Haridas S."/>
            <person name="Hensen N."/>
            <person name="Bonometti L."/>
            <person name="Westerberg I."/>
            <person name="Brannstrom I.O."/>
            <person name="Guillou S."/>
            <person name="Cros-Aarteil S."/>
            <person name="Calhoun S."/>
            <person name="Kuo A."/>
            <person name="Mondo S."/>
            <person name="Pangilinan J."/>
            <person name="Riley R."/>
            <person name="Labutti K."/>
            <person name="Andreopoulos B."/>
            <person name="Lipzen A."/>
            <person name="Chen C."/>
            <person name="Yanf M."/>
            <person name="Daum C."/>
            <person name="Ng V."/>
            <person name="Clum A."/>
            <person name="Steindorff A."/>
            <person name="Ohm R."/>
            <person name="Martin F."/>
            <person name="Silar P."/>
            <person name="Natvig D."/>
            <person name="Lalanne C."/>
            <person name="Gautier V."/>
            <person name="Ament-Velasquez S.L."/>
            <person name="Kruys A."/>
            <person name="Hutchinson M.I."/>
            <person name="Powell A.J."/>
            <person name="Barry K."/>
            <person name="Miller A.N."/>
            <person name="Grigoriev I.V."/>
            <person name="Debuchy R."/>
            <person name="Gladieux P."/>
            <person name="Thoren M.H."/>
            <person name="Johannesson H."/>
        </authorList>
    </citation>
    <scope>NUCLEOTIDE SEQUENCE</scope>
    <source>
        <strain evidence="1">CBS 560.94</strain>
    </source>
</reference>
<protein>
    <submittedName>
        <fullName evidence="1">Uncharacterized protein</fullName>
    </submittedName>
</protein>
<keyword evidence="2" id="KW-1185">Reference proteome</keyword>
<reference evidence="1" key="1">
    <citation type="journal article" date="2023" name="Mol. Phylogenet. Evol.">
        <title>Genome-scale phylogeny and comparative genomics of the fungal order Sordariales.</title>
        <authorList>
            <person name="Hensen N."/>
            <person name="Bonometti L."/>
            <person name="Westerberg I."/>
            <person name="Brannstrom I.O."/>
            <person name="Guillou S."/>
            <person name="Cros-Aarteil S."/>
            <person name="Calhoun S."/>
            <person name="Haridas S."/>
            <person name="Kuo A."/>
            <person name="Mondo S."/>
            <person name="Pangilinan J."/>
            <person name="Riley R."/>
            <person name="LaButti K."/>
            <person name="Andreopoulos B."/>
            <person name="Lipzen A."/>
            <person name="Chen C."/>
            <person name="Yan M."/>
            <person name="Daum C."/>
            <person name="Ng V."/>
            <person name="Clum A."/>
            <person name="Steindorff A."/>
            <person name="Ohm R.A."/>
            <person name="Martin F."/>
            <person name="Silar P."/>
            <person name="Natvig D.O."/>
            <person name="Lalanne C."/>
            <person name="Gautier V."/>
            <person name="Ament-Velasquez S.L."/>
            <person name="Kruys A."/>
            <person name="Hutchinson M.I."/>
            <person name="Powell A.J."/>
            <person name="Barry K."/>
            <person name="Miller A.N."/>
            <person name="Grigoriev I.V."/>
            <person name="Debuchy R."/>
            <person name="Gladieux P."/>
            <person name="Hiltunen Thoren M."/>
            <person name="Johannesson H."/>
        </authorList>
    </citation>
    <scope>NUCLEOTIDE SEQUENCE</scope>
    <source>
        <strain evidence="1">CBS 560.94</strain>
    </source>
</reference>
<gene>
    <name evidence="1" type="ORF">B0H65DRAFT_547033</name>
</gene>
<dbReference type="GeneID" id="87866635"/>
<dbReference type="AlphaFoldDB" id="A0AAE0JLW1"/>
<name>A0AAE0JLW1_9PEZI</name>
<dbReference type="EMBL" id="JAUEPP010000002">
    <property type="protein sequence ID" value="KAK3352052.1"/>
    <property type="molecule type" value="Genomic_DNA"/>
</dbReference>
<sequence>MSFPANTEITARISRDQTAVASKKLLTDSELALMAMKKARHTIKYSTIYDRGAWMTAAEFATKKIKALEAEAKYLRHLANLNEDEDADEPEEVRDAALLIEKTKAATLEKHLYQRQVDRITRGEAAPRSLASLTACYLGIGIEKEGTGKITRVERSQYRRTLLKEYDA</sequence>